<proteinExistence type="predicted"/>
<feature type="region of interest" description="Disordered" evidence="2">
    <location>
        <begin position="1"/>
        <end position="92"/>
    </location>
</feature>
<feature type="transmembrane region" description="Helical" evidence="3">
    <location>
        <begin position="848"/>
        <end position="873"/>
    </location>
</feature>
<evidence type="ECO:0000313" key="5">
    <source>
        <dbReference type="Proteomes" id="UP000596742"/>
    </source>
</evidence>
<evidence type="ECO:0000313" key="4">
    <source>
        <dbReference type="EMBL" id="VDI72896.1"/>
    </source>
</evidence>
<dbReference type="InterPro" id="IPR031390">
    <property type="entry name" value="OFCC1"/>
</dbReference>
<evidence type="ECO:0000256" key="1">
    <source>
        <dbReference type="SAM" id="Coils"/>
    </source>
</evidence>
<evidence type="ECO:0000256" key="3">
    <source>
        <dbReference type="SAM" id="Phobius"/>
    </source>
</evidence>
<organism evidence="4 5">
    <name type="scientific">Mytilus galloprovincialis</name>
    <name type="common">Mediterranean mussel</name>
    <dbReference type="NCBI Taxonomy" id="29158"/>
    <lineage>
        <taxon>Eukaryota</taxon>
        <taxon>Metazoa</taxon>
        <taxon>Spiralia</taxon>
        <taxon>Lophotrochozoa</taxon>
        <taxon>Mollusca</taxon>
        <taxon>Bivalvia</taxon>
        <taxon>Autobranchia</taxon>
        <taxon>Pteriomorphia</taxon>
        <taxon>Mytilida</taxon>
        <taxon>Mytiloidea</taxon>
        <taxon>Mytilidae</taxon>
        <taxon>Mytilinae</taxon>
        <taxon>Mytilus</taxon>
    </lineage>
</organism>
<protein>
    <submittedName>
        <fullName evidence="4">Uncharacterized protein</fullName>
    </submittedName>
</protein>
<keyword evidence="3" id="KW-0812">Transmembrane</keyword>
<feature type="compositionally biased region" description="Basic and acidic residues" evidence="2">
    <location>
        <begin position="57"/>
        <end position="81"/>
    </location>
</feature>
<sequence>MEQDPKKKDRRRQKKMDSKPDSMKPSVSAEGRQQSAAVENETGKPVVAPPQEEEFPTEIRKEEPKTETKRTVEVEKREHQTTEFTMVDPKEYGIEIEEEEFKFEPPQRDDTLPDLRRLMDSLEDGQTDLEAKDDPPALFTGPTHIPSYTKISELKLQIEKSELDPYLDHFEEGVKDEVVMLGQISLEEVQEEEKRLRDEHIEYLDQEAKRKRDLQEEVLQREEEAKKRLALLTKQKRDDIARREEILRQKEKLLMDRLHRAYRRAESQLISTLESRKGEVKTFYGDLMLADGTYGGSKGRRWKVDWDKTPQPIQVKLKCLRGVREKLPGGRYVLMVSLYNRLGGHVLRWSKLKGQMWGAATLPIDHDGQFYNVEMKMDQSVFTVLPAKASLRPGMVLTFELFLLRGSVVAKDRVVAWGSFPICDGQFDVIEGKYRCPMLRGEMDPILDKHDKIEELMASDLDHWMSNLYFEIIKLPRYLAGQKEHEVELHFTSGLIGYPDRVRSAEEYRDGEKPLPGSISTMASDDGSSTSLSPTDSGTIEVRSEATTSKVKLADKNKSKEAQATTYGSRILHKDKKLNMAIGDSSDESDDELADLAIRKEEDFNPVKGMPGMYYKQYNSKPVDLYHKKLYSMLPKTPLLAPNMKKKKLTHVEELEEHSFAVQPAFAGKGRLARSSHEKLQYVGRQFLAELGLSQWRSREFWGMLLMFIIVFFLRMYMHYIGQWLFLNAISIPINKFNFLPYTVELNYQSNLMKTREEIAVVWLGPIMNIVIFILLVIFCWLSQKLFGLFPDIGCKFTVAYGLMTLLDPLFIMIVDCILKRYIDDAVNPEADFMKLYWHFERAEGSGLAGIFITSFLYLFIMFMTASIIYMYFLRLHNNGRMLDVYWRLHGAEDNFFNPYDLEVSNQELNYIVKKSEAWRGEEGERRKTAVYDYIWEEEDVEESIWDEQGVEHREVKHGRKEITTHVSIHTIHLDGLRELYRHFLRLPDGGVVEIFGDIAIPGMDKDIKFALEKGAKRIENLGSQTSLNRIRGRHTSMSKSGFAAPDSPTSSSSGSIRKKKMA</sequence>
<evidence type="ECO:0000256" key="2">
    <source>
        <dbReference type="SAM" id="MobiDB-lite"/>
    </source>
</evidence>
<name>A0A8B6H3V6_MYTGA</name>
<feature type="compositionally biased region" description="Basic and acidic residues" evidence="2">
    <location>
        <begin position="552"/>
        <end position="561"/>
    </location>
</feature>
<feature type="region of interest" description="Disordered" evidence="2">
    <location>
        <begin position="506"/>
        <end position="568"/>
    </location>
</feature>
<feature type="region of interest" description="Disordered" evidence="2">
    <location>
        <begin position="1029"/>
        <end position="1063"/>
    </location>
</feature>
<reference evidence="4" key="1">
    <citation type="submission" date="2018-11" db="EMBL/GenBank/DDBJ databases">
        <authorList>
            <person name="Alioto T."/>
            <person name="Alioto T."/>
        </authorList>
    </citation>
    <scope>NUCLEOTIDE SEQUENCE</scope>
</reference>
<feature type="transmembrane region" description="Helical" evidence="3">
    <location>
        <begin position="760"/>
        <end position="782"/>
    </location>
</feature>
<accession>A0A8B6H3V6</accession>
<keyword evidence="5" id="KW-1185">Reference proteome</keyword>
<dbReference type="PANTHER" id="PTHR33862:SF3">
    <property type="entry name" value="OROFACIAL CLEFT 1 CANDIDATE GENE 1 PROTEIN"/>
    <property type="match status" value="1"/>
</dbReference>
<dbReference type="EMBL" id="UYJE01009371">
    <property type="protein sequence ID" value="VDI72896.1"/>
    <property type="molecule type" value="Genomic_DNA"/>
</dbReference>
<dbReference type="Proteomes" id="UP000596742">
    <property type="component" value="Unassembled WGS sequence"/>
</dbReference>
<keyword evidence="3" id="KW-1133">Transmembrane helix</keyword>
<keyword evidence="1" id="KW-0175">Coiled coil</keyword>
<feature type="transmembrane region" description="Helical" evidence="3">
    <location>
        <begin position="794"/>
        <end position="815"/>
    </location>
</feature>
<feature type="compositionally biased region" description="Polar residues" evidence="2">
    <location>
        <begin position="518"/>
        <end position="538"/>
    </location>
</feature>
<feature type="transmembrane region" description="Helical" evidence="3">
    <location>
        <begin position="701"/>
        <end position="718"/>
    </location>
</feature>
<feature type="coiled-coil region" evidence="1">
    <location>
        <begin position="186"/>
        <end position="235"/>
    </location>
</feature>
<dbReference type="OrthoDB" id="347244at2759"/>
<keyword evidence="3" id="KW-0472">Membrane</keyword>
<dbReference type="AlphaFoldDB" id="A0A8B6H3V6"/>
<comment type="caution">
    <text evidence="4">The sequence shown here is derived from an EMBL/GenBank/DDBJ whole genome shotgun (WGS) entry which is preliminary data.</text>
</comment>
<dbReference type="PANTHER" id="PTHR33862">
    <property type="entry name" value="OROFACIAL CLEFT 1 CANDIDATE GENE 1 PROTEIN"/>
    <property type="match status" value="1"/>
</dbReference>
<gene>
    <name evidence="4" type="ORF">MGAL_10B045206</name>
</gene>